<gene>
    <name evidence="1" type="ORF">LPJ66_000074</name>
</gene>
<reference evidence="1" key="1">
    <citation type="submission" date="2022-07" db="EMBL/GenBank/DDBJ databases">
        <title>Phylogenomic reconstructions and comparative analyses of Kickxellomycotina fungi.</title>
        <authorList>
            <person name="Reynolds N.K."/>
            <person name="Stajich J.E."/>
            <person name="Barry K."/>
            <person name="Grigoriev I.V."/>
            <person name="Crous P."/>
            <person name="Smith M.E."/>
        </authorList>
    </citation>
    <scope>NUCLEOTIDE SEQUENCE</scope>
    <source>
        <strain evidence="1">Benny 63K</strain>
    </source>
</reference>
<evidence type="ECO:0000313" key="1">
    <source>
        <dbReference type="EMBL" id="KAJ1902314.1"/>
    </source>
</evidence>
<name>A0ACC1IWT8_9FUNG</name>
<dbReference type="Proteomes" id="UP001150581">
    <property type="component" value="Unassembled WGS sequence"/>
</dbReference>
<accession>A0ACC1IWT8</accession>
<proteinExistence type="predicted"/>
<dbReference type="EMBL" id="JANBPG010000002">
    <property type="protein sequence ID" value="KAJ1902314.1"/>
    <property type="molecule type" value="Genomic_DNA"/>
</dbReference>
<protein>
    <submittedName>
        <fullName evidence="1">Uncharacterized protein</fullName>
    </submittedName>
</protein>
<organism evidence="1 2">
    <name type="scientific">Kickxella alabastrina</name>
    <dbReference type="NCBI Taxonomy" id="61397"/>
    <lineage>
        <taxon>Eukaryota</taxon>
        <taxon>Fungi</taxon>
        <taxon>Fungi incertae sedis</taxon>
        <taxon>Zoopagomycota</taxon>
        <taxon>Kickxellomycotina</taxon>
        <taxon>Kickxellomycetes</taxon>
        <taxon>Kickxellales</taxon>
        <taxon>Kickxellaceae</taxon>
        <taxon>Kickxella</taxon>
    </lineage>
</organism>
<evidence type="ECO:0000313" key="2">
    <source>
        <dbReference type="Proteomes" id="UP001150581"/>
    </source>
</evidence>
<comment type="caution">
    <text evidence="1">The sequence shown here is derived from an EMBL/GenBank/DDBJ whole genome shotgun (WGS) entry which is preliminary data.</text>
</comment>
<keyword evidence="2" id="KW-1185">Reference proteome</keyword>
<sequence>MNNINTAIQTDVVAHMHGAKFKPSASEPLSHKPTNGRLNRFASTQLAPLDISKASYAHNSLKVDLPTPDETHPSSIAQFPLHSPANANHLNYPVPSSPTYLNTSITFCPSILTPDILEDEDGDVFTPYIMDRIEPKARELQRSSRFSLLRRQRNSPKMVSSSVTLDGMVTPGSTSASSSSSESGHKQEAGSTLRLKRSLSALLHRSTSMIRRSESSIFRKNHTGGSANDNWERAHTDEEKSQCNQGLSSHMSLSSTASTPEYATEKKRFACAFSVSHFNVAISNTMVSPLIGKSMIHIKVIMDAETIIVMPMVRTIVFALARERILTRLFQGGVPFVVTKRRKLILRNPDDGKYVAVVGDNQTWRNVLDTAGYSSWFCGDDTAASTPRLNEMSDGGDAIVGSGVKTVMKLTLHLVDPSEVPVA</sequence>